<evidence type="ECO:0000313" key="3">
    <source>
        <dbReference type="Proteomes" id="UP000253779"/>
    </source>
</evidence>
<protein>
    <recommendedName>
        <fullName evidence="1">Tox-REase-3 domain-containing protein</fullName>
    </recommendedName>
</protein>
<gene>
    <name evidence="2" type="ORF">DTW94_15330</name>
</gene>
<proteinExistence type="predicted"/>
<name>A0AAD0Q5C4_9ACTN</name>
<evidence type="ECO:0000259" key="1">
    <source>
        <dbReference type="Pfam" id="PF15647"/>
    </source>
</evidence>
<dbReference type="InterPro" id="IPR028905">
    <property type="entry name" value="Tox-REase-3_dom"/>
</dbReference>
<sequence length="129" mass="14266">MERCAWPVALRERRGGLGQLVKVHKPDPAADALTERLGGESRVKFENHPKGREIDAVSDKYVAQPKPGGMQMGSALRNRAKATFEYSIQSGRTPYFHFDGEPGPGVGNKLKEYGRRYGIEPAIDTTPLE</sequence>
<accession>A0AAD0Q5C4</accession>
<dbReference type="Pfam" id="PF15647">
    <property type="entry name" value="Tox-REase-3"/>
    <property type="match status" value="1"/>
</dbReference>
<dbReference type="EMBL" id="CP030930">
    <property type="protein sequence ID" value="AXI72495.1"/>
    <property type="molecule type" value="Genomic_DNA"/>
</dbReference>
<organism evidence="2 3">
    <name type="scientific">Streptomyces cavourensis</name>
    <dbReference type="NCBI Taxonomy" id="67258"/>
    <lineage>
        <taxon>Bacteria</taxon>
        <taxon>Bacillati</taxon>
        <taxon>Actinomycetota</taxon>
        <taxon>Actinomycetes</taxon>
        <taxon>Kitasatosporales</taxon>
        <taxon>Streptomycetaceae</taxon>
        <taxon>Streptomyces</taxon>
    </lineage>
</organism>
<dbReference type="Proteomes" id="UP000253779">
    <property type="component" value="Chromosome"/>
</dbReference>
<evidence type="ECO:0000313" key="2">
    <source>
        <dbReference type="EMBL" id="AXI72495.1"/>
    </source>
</evidence>
<feature type="domain" description="Tox-REase-3" evidence="1">
    <location>
        <begin position="19"/>
        <end position="113"/>
    </location>
</feature>
<dbReference type="AlphaFoldDB" id="A0AAD0Q5C4"/>
<reference evidence="2 3" key="1">
    <citation type="submission" date="2018-07" db="EMBL/GenBank/DDBJ databases">
        <title>Complete genome sequence of soil actinomycete Streptomyces cavourensis tj430.</title>
        <authorList>
            <person name="Wang P."/>
            <person name="Huang Y."/>
        </authorList>
    </citation>
    <scope>NUCLEOTIDE SEQUENCE [LARGE SCALE GENOMIC DNA]</scope>
    <source>
        <strain evidence="2 3">TJ430</strain>
    </source>
</reference>